<proteinExistence type="inferred from homology"/>
<dbReference type="GO" id="GO:0000902">
    <property type="term" value="P:cell morphogenesis"/>
    <property type="evidence" value="ECO:0007669"/>
    <property type="project" value="UniProtKB-UniRule"/>
</dbReference>
<keyword evidence="4 17" id="KW-0808">Transferase</keyword>
<dbReference type="Gene3D" id="3.90.550.10">
    <property type="entry name" value="Spore Coat Polysaccharide Biosynthesis Protein SpsA, Chain A"/>
    <property type="match status" value="1"/>
</dbReference>
<comment type="subunit">
    <text evidence="17">Homotrimer.</text>
</comment>
<comment type="subcellular location">
    <subcellularLocation>
        <location evidence="17">Cytoplasm</location>
    </subcellularLocation>
</comment>
<keyword evidence="5 17" id="KW-0548">Nucleotidyltransferase</keyword>
<feature type="binding site" evidence="17">
    <location>
        <position position="352"/>
    </location>
    <ligand>
        <name>UDP-N-acetyl-alpha-D-glucosamine</name>
        <dbReference type="ChEBI" id="CHEBI:57705"/>
    </ligand>
</feature>
<keyword evidence="3 17" id="KW-0963">Cytoplasm</keyword>
<dbReference type="CDD" id="cd02540">
    <property type="entry name" value="GT2_GlmU_N_bac"/>
    <property type="match status" value="1"/>
</dbReference>
<dbReference type="CDD" id="cd03353">
    <property type="entry name" value="LbH_GlmU_C"/>
    <property type="match status" value="1"/>
</dbReference>
<dbReference type="UniPathway" id="UPA00973"/>
<dbReference type="EC" id="2.7.7.23" evidence="17"/>
<dbReference type="NCBIfam" id="TIGR01173">
    <property type="entry name" value="glmU"/>
    <property type="match status" value="1"/>
</dbReference>
<dbReference type="GO" id="GO:0009245">
    <property type="term" value="P:lipid A biosynthetic process"/>
    <property type="evidence" value="ECO:0007669"/>
    <property type="project" value="UniProtKB-UniRule"/>
</dbReference>
<keyword evidence="6 17" id="KW-0479">Metal-binding</keyword>
<dbReference type="GO" id="GO:0019134">
    <property type="term" value="F:glucosamine-1-phosphate N-acetyltransferase activity"/>
    <property type="evidence" value="ECO:0007669"/>
    <property type="project" value="UniProtKB-UniRule"/>
</dbReference>
<comment type="pathway">
    <text evidence="17">Nucleotide-sugar biosynthesis; UDP-N-acetyl-alpha-D-glucosamine biosynthesis; N-acetyl-alpha-D-glucosamine 1-phosphate from alpha-D-glucosamine 6-phosphate (route II): step 2/2.</text>
</comment>
<comment type="caution">
    <text evidence="19">The sequence shown here is derived from an EMBL/GenBank/DDBJ whole genome shotgun (WGS) entry which is preliminary data.</text>
</comment>
<organism evidence="19 20">
    <name type="scientific">Tractidigestivibacter scatoligenes</name>
    <name type="common">Olsenella scatoligenes</name>
    <dbReference type="NCBI Taxonomy" id="1299998"/>
    <lineage>
        <taxon>Bacteria</taxon>
        <taxon>Bacillati</taxon>
        <taxon>Actinomycetota</taxon>
        <taxon>Coriobacteriia</taxon>
        <taxon>Coriobacteriales</taxon>
        <taxon>Atopobiaceae</taxon>
        <taxon>Tractidigestivibacter</taxon>
    </lineage>
</organism>
<name>A0A100YWQ4_TRASO</name>
<feature type="binding site" evidence="17">
    <location>
        <position position="155"/>
    </location>
    <ligand>
        <name>UDP-N-acetyl-alpha-D-glucosamine</name>
        <dbReference type="ChEBI" id="CHEBI:57705"/>
    </ligand>
</feature>
<dbReference type="GO" id="GO:0071555">
    <property type="term" value="P:cell wall organization"/>
    <property type="evidence" value="ECO:0007669"/>
    <property type="project" value="UniProtKB-KW"/>
</dbReference>
<keyword evidence="8 17" id="KW-0460">Magnesium</keyword>
<dbReference type="SUPFAM" id="SSF53448">
    <property type="entry name" value="Nucleotide-diphospho-sugar transferases"/>
    <property type="match status" value="1"/>
</dbReference>
<dbReference type="RefSeq" id="WP_059052994.1">
    <property type="nucleotide sequence ID" value="NZ_LOJF01000001.1"/>
</dbReference>
<feature type="binding site" evidence="17">
    <location>
        <position position="104"/>
    </location>
    <ligand>
        <name>Mg(2+)</name>
        <dbReference type="ChEBI" id="CHEBI:18420"/>
    </ligand>
</feature>
<evidence type="ECO:0000313" key="20">
    <source>
        <dbReference type="Proteomes" id="UP000054078"/>
    </source>
</evidence>
<evidence type="ECO:0000256" key="5">
    <source>
        <dbReference type="ARBA" id="ARBA00022695"/>
    </source>
</evidence>
<evidence type="ECO:0000256" key="2">
    <source>
        <dbReference type="ARBA" id="ARBA00007947"/>
    </source>
</evidence>
<dbReference type="InterPro" id="IPR029044">
    <property type="entry name" value="Nucleotide-diphossugar_trans"/>
</dbReference>
<evidence type="ECO:0000259" key="18">
    <source>
        <dbReference type="Pfam" id="PF12804"/>
    </source>
</evidence>
<gene>
    <name evidence="17 19" type="primary">glmU</name>
    <name evidence="19" type="ORF">AUL39_01810</name>
</gene>
<sequence length="464" mass="49496">MPVTAIVLAAGEGTRMKSHHPKVMHKVLDKPLAWWVVDAARKAGVDRIVLVVGNGADEVRSYFADEKDVEFVEQTERLGTGHAVRVVRDALGGFAGPVVVLNGDLPLVRPETISSLVDATRTGHNACTLLTMTPPDVSGYGRVLIEDGGVRAIIEDKDCTPEQRATLLECNAGAYCFCGERLSTNIDKVNNDNAQGEYYLTDMVGIYAGMGEPVSAVHCDDYEELLGVNDRVQLAQVTKIMQHRINEGLMRSGVSMLDPDQVWVGPEATVGKDTVLLPQTFLWGKTSVGEACTVGPNSRLENATVGNNCTVDETVIVDSAIDDDVNCGPRAYLRGHTHLLRGAKAGTHVELKNSVVGEGSKVPHLSYIGDTQMGAGVNIGGGSITCNYDGVHKSHTTIGDGAFIGSDTMMVAPVNIGAGAITGASSCITHDVPDDALAIERSQQKNIEGYAIARRERLGIKPRK</sequence>
<feature type="domain" description="MobA-like NTP transferase" evidence="18">
    <location>
        <begin position="5"/>
        <end position="127"/>
    </location>
</feature>
<comment type="catalytic activity">
    <reaction evidence="14 17">
        <text>alpha-D-glucosamine 1-phosphate + acetyl-CoA = N-acetyl-alpha-D-glucosamine 1-phosphate + CoA + H(+)</text>
        <dbReference type="Rhea" id="RHEA:13725"/>
        <dbReference type="ChEBI" id="CHEBI:15378"/>
        <dbReference type="ChEBI" id="CHEBI:57287"/>
        <dbReference type="ChEBI" id="CHEBI:57288"/>
        <dbReference type="ChEBI" id="CHEBI:57776"/>
        <dbReference type="ChEBI" id="CHEBI:58516"/>
        <dbReference type="EC" id="2.3.1.157"/>
    </reaction>
</comment>
<feature type="binding site" evidence="17">
    <location>
        <position position="378"/>
    </location>
    <ligand>
        <name>UDP-N-acetyl-alpha-D-glucosamine</name>
        <dbReference type="ChEBI" id="CHEBI:57705"/>
    </ligand>
</feature>
<dbReference type="PANTHER" id="PTHR43584:SF3">
    <property type="entry name" value="BIFUNCTIONAL PROTEIN GLMU"/>
    <property type="match status" value="1"/>
</dbReference>
<feature type="binding site" evidence="17">
    <location>
        <position position="424"/>
    </location>
    <ligand>
        <name>acetyl-CoA</name>
        <dbReference type="ChEBI" id="CHEBI:57288"/>
    </ligand>
</feature>
<feature type="binding site" evidence="17">
    <location>
        <begin position="79"/>
        <end position="80"/>
    </location>
    <ligand>
        <name>UDP-N-acetyl-alpha-D-glucosamine</name>
        <dbReference type="ChEBI" id="CHEBI:57705"/>
    </ligand>
</feature>
<feature type="binding site" evidence="17">
    <location>
        <position position="141"/>
    </location>
    <ligand>
        <name>UDP-N-acetyl-alpha-D-glucosamine</name>
        <dbReference type="ChEBI" id="CHEBI:57705"/>
    </ligand>
</feature>
<keyword evidence="11 17" id="KW-0511">Multifunctional enzyme</keyword>
<comment type="similarity">
    <text evidence="1 17">In the C-terminal section; belongs to the transferase hexapeptide repeat family.</text>
</comment>
<feature type="binding site" evidence="17">
    <location>
        <begin position="387"/>
        <end position="388"/>
    </location>
    <ligand>
        <name>acetyl-CoA</name>
        <dbReference type="ChEBI" id="CHEBI:57288"/>
    </ligand>
</feature>
<accession>A0A100YWQ4</accession>
<evidence type="ECO:0000256" key="6">
    <source>
        <dbReference type="ARBA" id="ARBA00022723"/>
    </source>
</evidence>
<feature type="binding site" evidence="17">
    <location>
        <position position="441"/>
    </location>
    <ligand>
        <name>acetyl-CoA</name>
        <dbReference type="ChEBI" id="CHEBI:57288"/>
    </ligand>
</feature>
<dbReference type="PANTHER" id="PTHR43584">
    <property type="entry name" value="NUCLEOTIDYL TRANSFERASE"/>
    <property type="match status" value="1"/>
</dbReference>
<feature type="binding site" evidence="17">
    <location>
        <position position="171"/>
    </location>
    <ligand>
        <name>UDP-N-acetyl-alpha-D-glucosamine</name>
        <dbReference type="ChEBI" id="CHEBI:57705"/>
    </ligand>
</feature>
<evidence type="ECO:0000256" key="12">
    <source>
        <dbReference type="ARBA" id="ARBA00023315"/>
    </source>
</evidence>
<keyword evidence="20" id="KW-1185">Reference proteome</keyword>
<keyword evidence="13 17" id="KW-0961">Cell wall biogenesis/degradation</keyword>
<comment type="caution">
    <text evidence="17">Lacks conserved residue(s) required for the propagation of feature annotation.</text>
</comment>
<dbReference type="GO" id="GO:0000287">
    <property type="term" value="F:magnesium ion binding"/>
    <property type="evidence" value="ECO:0007669"/>
    <property type="project" value="UniProtKB-UniRule"/>
</dbReference>
<evidence type="ECO:0000313" key="19">
    <source>
        <dbReference type="EMBL" id="KUH59092.1"/>
    </source>
</evidence>
<keyword evidence="10 17" id="KW-0573">Peptidoglycan synthesis</keyword>
<dbReference type="GO" id="GO:0008360">
    <property type="term" value="P:regulation of cell shape"/>
    <property type="evidence" value="ECO:0007669"/>
    <property type="project" value="UniProtKB-KW"/>
</dbReference>
<dbReference type="UniPathway" id="UPA00113">
    <property type="reaction ID" value="UER00532"/>
</dbReference>
<evidence type="ECO:0000256" key="14">
    <source>
        <dbReference type="ARBA" id="ARBA00048247"/>
    </source>
</evidence>
<feature type="binding site" evidence="17">
    <location>
        <position position="229"/>
    </location>
    <ligand>
        <name>Mg(2+)</name>
        <dbReference type="ChEBI" id="CHEBI:18420"/>
    </ligand>
</feature>
<dbReference type="InterPro" id="IPR050065">
    <property type="entry name" value="GlmU-like"/>
</dbReference>
<keyword evidence="12 17" id="KW-0012">Acyltransferase</keyword>
<dbReference type="GO" id="GO:0005737">
    <property type="term" value="C:cytoplasm"/>
    <property type="evidence" value="ECO:0007669"/>
    <property type="project" value="UniProtKB-SubCell"/>
</dbReference>
<evidence type="ECO:0000256" key="1">
    <source>
        <dbReference type="ARBA" id="ARBA00007707"/>
    </source>
</evidence>
<dbReference type="GO" id="GO:0003977">
    <property type="term" value="F:UDP-N-acetylglucosamine diphosphorylase activity"/>
    <property type="evidence" value="ECO:0007669"/>
    <property type="project" value="UniProtKB-UniRule"/>
</dbReference>
<dbReference type="AlphaFoldDB" id="A0A100YWQ4"/>
<feature type="region of interest" description="Linker" evidence="17">
    <location>
        <begin position="232"/>
        <end position="252"/>
    </location>
</feature>
<dbReference type="EMBL" id="LOJF01000001">
    <property type="protein sequence ID" value="KUH59092.1"/>
    <property type="molecule type" value="Genomic_DNA"/>
</dbReference>
<dbReference type="OrthoDB" id="9775031at2"/>
<keyword evidence="7 17" id="KW-0677">Repeat</keyword>
<dbReference type="STRING" id="1299998.AUL39_01810"/>
<comment type="cofactor">
    <cofactor evidence="17">
        <name>Mg(2+)</name>
        <dbReference type="ChEBI" id="CHEBI:18420"/>
    </cofactor>
    <text evidence="17">Binds 1 Mg(2+) ion per subunit.</text>
</comment>
<dbReference type="HAMAP" id="MF_01631">
    <property type="entry name" value="GlmU"/>
    <property type="match status" value="1"/>
</dbReference>
<feature type="binding site" evidence="17">
    <location>
        <position position="334"/>
    </location>
    <ligand>
        <name>UDP-N-acetyl-alpha-D-glucosamine</name>
        <dbReference type="ChEBI" id="CHEBI:57705"/>
    </ligand>
</feature>
<evidence type="ECO:0000256" key="9">
    <source>
        <dbReference type="ARBA" id="ARBA00022960"/>
    </source>
</evidence>
<dbReference type="InterPro" id="IPR011004">
    <property type="entry name" value="Trimer_LpxA-like_sf"/>
</dbReference>
<evidence type="ECO:0000256" key="17">
    <source>
        <dbReference type="HAMAP-Rule" id="MF_01631"/>
    </source>
</evidence>
<comment type="catalytic activity">
    <reaction evidence="15 17">
        <text>N-acetyl-alpha-D-glucosamine 1-phosphate + UTP + H(+) = UDP-N-acetyl-alpha-D-glucosamine + diphosphate</text>
        <dbReference type="Rhea" id="RHEA:13509"/>
        <dbReference type="ChEBI" id="CHEBI:15378"/>
        <dbReference type="ChEBI" id="CHEBI:33019"/>
        <dbReference type="ChEBI" id="CHEBI:46398"/>
        <dbReference type="ChEBI" id="CHEBI:57705"/>
        <dbReference type="ChEBI" id="CHEBI:57776"/>
        <dbReference type="EC" id="2.7.7.23"/>
    </reaction>
</comment>
<dbReference type="Proteomes" id="UP000054078">
    <property type="component" value="Unassembled WGS sequence"/>
</dbReference>
<feature type="binding site" evidence="17">
    <location>
        <position position="406"/>
    </location>
    <ligand>
        <name>acetyl-CoA</name>
        <dbReference type="ChEBI" id="CHEBI:57288"/>
    </ligand>
</feature>
<evidence type="ECO:0000256" key="7">
    <source>
        <dbReference type="ARBA" id="ARBA00022737"/>
    </source>
</evidence>
<evidence type="ECO:0000256" key="8">
    <source>
        <dbReference type="ARBA" id="ARBA00022842"/>
    </source>
</evidence>
<reference evidence="19 20" key="1">
    <citation type="submission" date="2015-12" db="EMBL/GenBank/DDBJ databases">
        <title>Draft Genome Sequence of Olsenella scatoligenes SK9K4T; a Producer of 3-Methylindole- (skatole) and 4-Methylphenol- (p-cresol) Isolated from Pig Feces.</title>
        <authorList>
            <person name="Li X."/>
            <person name="Borg B."/>
            <person name="Canibe N."/>
        </authorList>
    </citation>
    <scope>NUCLEOTIDE SEQUENCE [LARGE SCALE GENOMIC DNA]</scope>
    <source>
        <strain evidence="19 20">SK9K4</strain>
    </source>
</reference>
<evidence type="ECO:0000256" key="15">
    <source>
        <dbReference type="ARBA" id="ARBA00048493"/>
    </source>
</evidence>
<feature type="binding site" evidence="17">
    <location>
        <position position="229"/>
    </location>
    <ligand>
        <name>UDP-N-acetyl-alpha-D-glucosamine</name>
        <dbReference type="ChEBI" id="CHEBI:57705"/>
    </ligand>
</feature>
<dbReference type="InterPro" id="IPR005882">
    <property type="entry name" value="Bifunctional_GlmU"/>
</dbReference>
<keyword evidence="9 17" id="KW-0133">Cell shape</keyword>
<dbReference type="EC" id="2.3.1.157" evidence="17"/>
<comment type="pathway">
    <text evidence="17">Bacterial outer membrane biogenesis; LPS lipid A biosynthesis.</text>
</comment>
<dbReference type="GO" id="GO:0016020">
    <property type="term" value="C:membrane"/>
    <property type="evidence" value="ECO:0007669"/>
    <property type="project" value="GOC"/>
</dbReference>
<feature type="binding site" evidence="17">
    <location>
        <position position="74"/>
    </location>
    <ligand>
        <name>UDP-N-acetyl-alpha-D-glucosamine</name>
        <dbReference type="ChEBI" id="CHEBI:57705"/>
    </ligand>
</feature>
<feature type="binding site" evidence="17">
    <location>
        <position position="367"/>
    </location>
    <ligand>
        <name>UDP-N-acetyl-alpha-D-glucosamine</name>
        <dbReference type="ChEBI" id="CHEBI:57705"/>
    </ligand>
</feature>
<dbReference type="GO" id="GO:0006048">
    <property type="term" value="P:UDP-N-acetylglucosamine biosynthetic process"/>
    <property type="evidence" value="ECO:0007669"/>
    <property type="project" value="UniProtKB-UniPathway"/>
</dbReference>
<evidence type="ECO:0000256" key="3">
    <source>
        <dbReference type="ARBA" id="ARBA00022490"/>
    </source>
</evidence>
<evidence type="ECO:0000256" key="11">
    <source>
        <dbReference type="ARBA" id="ARBA00023268"/>
    </source>
</evidence>
<dbReference type="InterPro" id="IPR025877">
    <property type="entry name" value="MobA-like_NTP_Trfase"/>
</dbReference>
<feature type="region of interest" description="N-acetyltransferase" evidence="17">
    <location>
        <begin position="253"/>
        <end position="464"/>
    </location>
</feature>
<dbReference type="Pfam" id="PF12804">
    <property type="entry name" value="NTP_transf_3"/>
    <property type="match status" value="1"/>
</dbReference>
<comment type="similarity">
    <text evidence="2 17">In the N-terminal section; belongs to the N-acetylglucosamine-1-phosphate uridyltransferase family.</text>
</comment>
<evidence type="ECO:0000256" key="10">
    <source>
        <dbReference type="ARBA" id="ARBA00022984"/>
    </source>
</evidence>
<comment type="pathway">
    <text evidence="17">Nucleotide-sugar biosynthesis; UDP-N-acetyl-alpha-D-glucosamine biosynthesis; UDP-N-acetyl-alpha-D-glucosamine from N-acetyl-alpha-D-glucosamine 1-phosphate: step 1/1.</text>
</comment>
<feature type="region of interest" description="Pyrophosphorylase" evidence="17">
    <location>
        <begin position="1"/>
        <end position="231"/>
    </location>
</feature>
<comment type="function">
    <text evidence="16 17">Catalyzes the last two sequential reactions in the de novo biosynthetic pathway for UDP-N-acetylglucosamine (UDP-GlcNAc). The C-terminal domain catalyzes the transfer of acetyl group from acetyl coenzyme A to glucosamine-1-phosphate (GlcN-1-P) to produce N-acetylglucosamine-1-phosphate (GlcNAc-1-P), which is converted into UDP-GlcNAc by the transfer of uridine 5-monophosphate (from uridine 5-triphosphate), a reaction catalyzed by the N-terminal domain.</text>
</comment>
<dbReference type="Gene3D" id="2.160.10.10">
    <property type="entry name" value="Hexapeptide repeat proteins"/>
    <property type="match status" value="1"/>
</dbReference>
<dbReference type="SUPFAM" id="SSF51161">
    <property type="entry name" value="Trimeric LpxA-like enzymes"/>
    <property type="match status" value="1"/>
</dbReference>
<feature type="binding site" evidence="17">
    <location>
        <begin position="8"/>
        <end position="11"/>
    </location>
    <ligand>
        <name>UDP-N-acetyl-alpha-D-glucosamine</name>
        <dbReference type="ChEBI" id="CHEBI:57705"/>
    </ligand>
</feature>
<dbReference type="GO" id="GO:0009252">
    <property type="term" value="P:peptidoglycan biosynthetic process"/>
    <property type="evidence" value="ECO:0007669"/>
    <property type="project" value="UniProtKB-UniRule"/>
</dbReference>
<evidence type="ECO:0000256" key="13">
    <source>
        <dbReference type="ARBA" id="ARBA00023316"/>
    </source>
</evidence>
<feature type="binding site" evidence="17">
    <location>
        <position position="22"/>
    </location>
    <ligand>
        <name>UDP-N-acetyl-alpha-D-glucosamine</name>
        <dbReference type="ChEBI" id="CHEBI:57705"/>
    </ligand>
</feature>
<feature type="active site" description="Proton acceptor" evidence="17">
    <location>
        <position position="364"/>
    </location>
</feature>
<evidence type="ECO:0000256" key="16">
    <source>
        <dbReference type="ARBA" id="ARBA00049628"/>
    </source>
</evidence>
<evidence type="ECO:0000256" key="4">
    <source>
        <dbReference type="ARBA" id="ARBA00022679"/>
    </source>
</evidence>
<dbReference type="InterPro" id="IPR038009">
    <property type="entry name" value="GlmU_C_LbH"/>
</dbReference>
<protein>
    <recommendedName>
        <fullName evidence="17">Bifunctional protein GlmU</fullName>
    </recommendedName>
    <domain>
        <recommendedName>
            <fullName evidence="17">UDP-N-acetylglucosamine pyrophosphorylase</fullName>
            <ecNumber evidence="17">2.7.7.23</ecNumber>
        </recommendedName>
        <alternativeName>
            <fullName evidence="17">N-acetylglucosamine-1-phosphate uridyltransferase</fullName>
        </alternativeName>
    </domain>
    <domain>
        <recommendedName>
            <fullName evidence="17">Glucosamine-1-phosphate N-acetyltransferase</fullName>
            <ecNumber evidence="17">2.3.1.157</ecNumber>
        </recommendedName>
    </domain>
</protein>